<evidence type="ECO:0000256" key="1">
    <source>
        <dbReference type="SAM" id="Coils"/>
    </source>
</evidence>
<keyword evidence="1" id="KW-0175">Coiled coil</keyword>
<dbReference type="AlphaFoldDB" id="A0A8K0D1W1"/>
<evidence type="ECO:0000313" key="3">
    <source>
        <dbReference type="Proteomes" id="UP000801492"/>
    </source>
</evidence>
<dbReference type="OrthoDB" id="6783070at2759"/>
<dbReference type="Proteomes" id="UP000801492">
    <property type="component" value="Unassembled WGS sequence"/>
</dbReference>
<protein>
    <submittedName>
        <fullName evidence="2">Uncharacterized protein</fullName>
    </submittedName>
</protein>
<evidence type="ECO:0000313" key="2">
    <source>
        <dbReference type="EMBL" id="KAF2896479.1"/>
    </source>
</evidence>
<dbReference type="EMBL" id="VTPC01005036">
    <property type="protein sequence ID" value="KAF2896479.1"/>
    <property type="molecule type" value="Genomic_DNA"/>
</dbReference>
<comment type="caution">
    <text evidence="2">The sequence shown here is derived from an EMBL/GenBank/DDBJ whole genome shotgun (WGS) entry which is preliminary data.</text>
</comment>
<organism evidence="2 3">
    <name type="scientific">Ignelater luminosus</name>
    <name type="common">Cucubano</name>
    <name type="synonym">Pyrophorus luminosus</name>
    <dbReference type="NCBI Taxonomy" id="2038154"/>
    <lineage>
        <taxon>Eukaryota</taxon>
        <taxon>Metazoa</taxon>
        <taxon>Ecdysozoa</taxon>
        <taxon>Arthropoda</taxon>
        <taxon>Hexapoda</taxon>
        <taxon>Insecta</taxon>
        <taxon>Pterygota</taxon>
        <taxon>Neoptera</taxon>
        <taxon>Endopterygota</taxon>
        <taxon>Coleoptera</taxon>
        <taxon>Polyphaga</taxon>
        <taxon>Elateriformia</taxon>
        <taxon>Elateroidea</taxon>
        <taxon>Elateridae</taxon>
        <taxon>Agrypninae</taxon>
        <taxon>Pyrophorini</taxon>
        <taxon>Ignelater</taxon>
    </lineage>
</organism>
<gene>
    <name evidence="2" type="ORF">ILUMI_09695</name>
</gene>
<reference evidence="2" key="1">
    <citation type="submission" date="2019-08" db="EMBL/GenBank/DDBJ databases">
        <title>The genome of the North American firefly Photinus pyralis.</title>
        <authorList>
            <consortium name="Photinus pyralis genome working group"/>
            <person name="Fallon T.R."/>
            <person name="Sander Lower S.E."/>
            <person name="Weng J.-K."/>
        </authorList>
    </citation>
    <scope>NUCLEOTIDE SEQUENCE</scope>
    <source>
        <strain evidence="2">TRF0915ILg1</strain>
        <tissue evidence="2">Whole body</tissue>
    </source>
</reference>
<proteinExistence type="predicted"/>
<name>A0A8K0D1W1_IGNLU</name>
<feature type="coiled-coil region" evidence="1">
    <location>
        <begin position="219"/>
        <end position="246"/>
    </location>
</feature>
<sequence>MSLTATSSVALEESQFVLLLSVILDERERKWSNSGCFRDPDAFYLRIPTRKKDVTLIIIELMPSCNDTRQGKTGQCKRVRRPTALVIKKVKKVVRGEAIALKPAVAGFKWAEFVKLDVSGRVALPNRKRHTVEQTECLKSVQNYFKGISVAVGLNQIKQIFSISRRLRQDVVKENSGVQRRILNHNPRAMFVPCGAHSLNLVVYDAAKATFETIDQRNEEQLRKLVVDARQLAEELDMEATLIEEERVRRGENRF</sequence>
<accession>A0A8K0D1W1</accession>
<keyword evidence="3" id="KW-1185">Reference proteome</keyword>